<comment type="function">
    <text evidence="10">Component of a multi-subunit complex involved in microtubule based vesicle motility. It is associated with the centrosome.</text>
</comment>
<evidence type="ECO:0000256" key="10">
    <source>
        <dbReference type="ARBA" id="ARBA00058335"/>
    </source>
</evidence>
<keyword evidence="3" id="KW-0547">Nucleotide-binding</keyword>
<evidence type="ECO:0000256" key="4">
    <source>
        <dbReference type="ARBA" id="ARBA00022840"/>
    </source>
</evidence>
<dbReference type="FunFam" id="3.30.420.40:FF:000018">
    <property type="entry name" value="Actin-like protein (Centractin)"/>
    <property type="match status" value="1"/>
</dbReference>
<dbReference type="GO" id="GO:0005524">
    <property type="term" value="F:ATP binding"/>
    <property type="evidence" value="ECO:0007669"/>
    <property type="project" value="UniProtKB-KW"/>
</dbReference>
<keyword evidence="6" id="KW-0944">Nitration</keyword>
<evidence type="ECO:0000256" key="3">
    <source>
        <dbReference type="ARBA" id="ARBA00022741"/>
    </source>
</evidence>
<keyword evidence="8" id="KW-0206">Cytoskeleton</keyword>
<reference evidence="13" key="1">
    <citation type="submission" date="2015-09" db="EMBL/GenBank/DDBJ databases">
        <title>De novo assembly of Pectinophora gossypiella (Pink Bollworm) gut transcriptome.</title>
        <authorList>
            <person name="Tassone E.E."/>
        </authorList>
    </citation>
    <scope>NUCLEOTIDE SEQUENCE</scope>
</reference>
<evidence type="ECO:0000256" key="1">
    <source>
        <dbReference type="ARBA" id="ARBA00004245"/>
    </source>
</evidence>
<evidence type="ECO:0000256" key="12">
    <source>
        <dbReference type="ARBA" id="ARBA00080407"/>
    </source>
</evidence>
<dbReference type="Gene3D" id="3.30.420.40">
    <property type="match status" value="2"/>
</dbReference>
<dbReference type="CDD" id="cd10216">
    <property type="entry name" value="ASKHA_NBD_Arp1"/>
    <property type="match status" value="1"/>
</dbReference>
<evidence type="ECO:0000256" key="8">
    <source>
        <dbReference type="ARBA" id="ARBA00023212"/>
    </source>
</evidence>
<evidence type="ECO:0000313" key="13">
    <source>
        <dbReference type="EMBL" id="JAT89528.1"/>
    </source>
</evidence>
<gene>
    <name evidence="13" type="ORF">g.746</name>
</gene>
<keyword evidence="7" id="KW-0558">Oxidation</keyword>
<evidence type="ECO:0000256" key="9">
    <source>
        <dbReference type="ARBA" id="ARBA00038483"/>
    </source>
</evidence>
<organism evidence="13">
    <name type="scientific">Pectinophora gossypiella</name>
    <name type="common">Cotton pink bollworm</name>
    <name type="synonym">Depressaria gossypiella</name>
    <dbReference type="NCBI Taxonomy" id="13191"/>
    <lineage>
        <taxon>Eukaryota</taxon>
        <taxon>Metazoa</taxon>
        <taxon>Ecdysozoa</taxon>
        <taxon>Arthropoda</taxon>
        <taxon>Hexapoda</taxon>
        <taxon>Insecta</taxon>
        <taxon>Pterygota</taxon>
        <taxon>Neoptera</taxon>
        <taxon>Endopterygota</taxon>
        <taxon>Lepidoptera</taxon>
        <taxon>Glossata</taxon>
        <taxon>Ditrysia</taxon>
        <taxon>Gelechioidea</taxon>
        <taxon>Gelechiidae</taxon>
        <taxon>Apatetrinae</taxon>
        <taxon>Pectinophora</taxon>
    </lineage>
</organism>
<protein>
    <recommendedName>
        <fullName evidence="11">Beta-centractin</fullName>
    </recommendedName>
    <alternativeName>
        <fullName evidence="12">Actin-related protein 1B</fullName>
    </alternativeName>
</protein>
<dbReference type="FunFam" id="3.90.640.10:FF:000008">
    <property type="entry name" value="alpha-centractin isoform X1"/>
    <property type="match status" value="1"/>
</dbReference>
<dbReference type="PROSITE" id="PS01132">
    <property type="entry name" value="ACTINS_ACT_LIKE"/>
    <property type="match status" value="1"/>
</dbReference>
<evidence type="ECO:0000256" key="5">
    <source>
        <dbReference type="ARBA" id="ARBA00022990"/>
    </source>
</evidence>
<dbReference type="PRINTS" id="PR00190">
    <property type="entry name" value="ACTIN"/>
</dbReference>
<dbReference type="Pfam" id="PF00022">
    <property type="entry name" value="Actin"/>
    <property type="match status" value="1"/>
</dbReference>
<dbReference type="SMART" id="SM00268">
    <property type="entry name" value="ACTIN"/>
    <property type="match status" value="1"/>
</dbReference>
<evidence type="ECO:0000256" key="2">
    <source>
        <dbReference type="ARBA" id="ARBA00022490"/>
    </source>
</evidence>
<dbReference type="OrthoDB" id="5132116at2759"/>
<dbReference type="SUPFAM" id="SSF53067">
    <property type="entry name" value="Actin-like ATPase domain"/>
    <property type="match status" value="2"/>
</dbReference>
<keyword evidence="2" id="KW-0963">Cytoplasm</keyword>
<comment type="subcellular location">
    <subcellularLocation>
        <location evidence="1">Cytoplasm</location>
        <location evidence="1">Cytoskeleton</location>
    </subcellularLocation>
</comment>
<comment type="similarity">
    <text evidence="9">Belongs to the actin family. ARP1 subfamily.</text>
</comment>
<dbReference type="Gene3D" id="3.90.640.10">
    <property type="entry name" value="Actin, Chain A, domain 4"/>
    <property type="match status" value="1"/>
</dbReference>
<dbReference type="InterPro" id="IPR004000">
    <property type="entry name" value="Actin"/>
</dbReference>
<dbReference type="EMBL" id="GDQN01001526">
    <property type="protein sequence ID" value="JAT89528.1"/>
    <property type="molecule type" value="Transcribed_RNA"/>
</dbReference>
<evidence type="ECO:0000256" key="11">
    <source>
        <dbReference type="ARBA" id="ARBA00070416"/>
    </source>
</evidence>
<evidence type="ECO:0000256" key="7">
    <source>
        <dbReference type="ARBA" id="ARBA00023097"/>
    </source>
</evidence>
<dbReference type="GO" id="GO:0005856">
    <property type="term" value="C:cytoskeleton"/>
    <property type="evidence" value="ECO:0007669"/>
    <property type="project" value="UniProtKB-SubCell"/>
</dbReference>
<accession>A0A1E1WRB9</accession>
<dbReference type="FunFam" id="3.30.420.40:FF:000188">
    <property type="entry name" value="Actin like 6B"/>
    <property type="match status" value="1"/>
</dbReference>
<proteinExistence type="inferred from homology"/>
<dbReference type="FunFam" id="3.30.420.40:FF:000205">
    <property type="entry name" value="Actin, alpha skeletal muscle"/>
    <property type="match status" value="1"/>
</dbReference>
<sequence length="376" mass="42611">MELNDVIVNQPVVIDNGSGVIKAGFAGDQIPKCRFPNYIGRPKHVRVMAGALEGELFVGPRAEEHRGLLSIKYPMEHGTVTDWNDMERVWNYIYSKDQLSTFSEEHPVLLTEAPLNPRRNREKAAEVFFETFNVPALFLSMQAVLSLYATGRTTGVVLDSGDGVTHAVPIYEGFAMPHSIMRVDVAGRDVTRYLRLLLRKEGVNLRTSAELEIVKAIKERACYLSPNPLKEETLDTERAQYTLPDGTQLEIGPARFRAPEVLFRPDLIGEECEGLHEVLMFAIQKSDMDLRKVLYQNIVLSGGSTLFRGFGDRLLAEIRRLAPKDMKIRISAPQERLYSTWIGGSILASLDTFRKMWVCKREYDEEGHRAVHRKTF</sequence>
<keyword evidence="5" id="KW-0007">Acetylation</keyword>
<dbReference type="InterPro" id="IPR043129">
    <property type="entry name" value="ATPase_NBD"/>
</dbReference>
<dbReference type="PANTHER" id="PTHR11937">
    <property type="entry name" value="ACTIN"/>
    <property type="match status" value="1"/>
</dbReference>
<evidence type="ECO:0000256" key="6">
    <source>
        <dbReference type="ARBA" id="ARBA00023074"/>
    </source>
</evidence>
<dbReference type="InterPro" id="IPR020902">
    <property type="entry name" value="Actin/actin-like_CS"/>
</dbReference>
<name>A0A1E1WRB9_PECGO</name>
<keyword evidence="4" id="KW-0067">ATP-binding</keyword>
<dbReference type="AlphaFoldDB" id="A0A1E1WRB9"/>